<sequence length="587" mass="66120">MRREILPMSHITIKRRGQEPRPQRCHADTALFTCPFCSTDVCKPRQYHQIMAHIAGHKLRAVEYGDHVIYSCNICCGKMARHFHCCQCPKTYINKAEIKKHLCNSHPLASCTLKPQPVSPPQEEPPFQHPASPPLRLAAPPVNEGRHISVHRHITIKRRGQEPRPQRCHADAALFTCPFCSTDVCKPRQYHQIMAHIAGHKLRAVEYGDHVIYSCNICCGKMARHFHCCQCPKTYINKAEIKKHLCNSHPLASCTLKPQPVSRPLQEPPFQQPASHPQEDSSLPQPASHPQEDSSLPQPASHPQEDSSLPQPASQPQEEPPFQQPASHPEQHFPLQKLESHPQEDPPFQHPASPPLRLAAPPVNEGRHISVQCRRRHITIKRRGQEPRPQRCHADAALFTCPFCSTDVCKPRQYHQIMAHIAGHKLRAVEYGDDVIYSCNSCGEKARHFHCCQCPQSFFNQGALRRHLYSTHPKATGPPEPPPVAHPLQEPAFQTPAPRPLESAAHPVIAQRKQISVQCPHCRVSLNSKNVKTHIKRKHHKATHPITAAWGSSHKVICDMDISKSCVEMAPRSEFLVTQCVSLSSVD</sequence>
<keyword evidence="1" id="KW-0479">Metal-binding</keyword>
<feature type="compositionally biased region" description="Pro residues" evidence="2">
    <location>
        <begin position="476"/>
        <end position="485"/>
    </location>
</feature>
<organism evidence="4 5">
    <name type="scientific">Phoxinus phoxinus</name>
    <name type="common">Eurasian minnow</name>
    <dbReference type="NCBI Taxonomy" id="58324"/>
    <lineage>
        <taxon>Eukaryota</taxon>
        <taxon>Metazoa</taxon>
        <taxon>Chordata</taxon>
        <taxon>Craniata</taxon>
        <taxon>Vertebrata</taxon>
        <taxon>Euteleostomi</taxon>
        <taxon>Actinopterygii</taxon>
        <taxon>Neopterygii</taxon>
        <taxon>Teleostei</taxon>
        <taxon>Ostariophysi</taxon>
        <taxon>Cypriniformes</taxon>
        <taxon>Leuciscidae</taxon>
        <taxon>Phoxininae</taxon>
        <taxon>Phoxinus</taxon>
    </lineage>
</organism>
<dbReference type="PANTHER" id="PTHR17609:SF3">
    <property type="entry name" value="SAP DOMAIN-CONTAINING PROTEIN"/>
    <property type="match status" value="1"/>
</dbReference>
<dbReference type="Proteomes" id="UP001364617">
    <property type="component" value="Unassembled WGS sequence"/>
</dbReference>
<feature type="region of interest" description="Disordered" evidence="2">
    <location>
        <begin position="471"/>
        <end position="500"/>
    </location>
</feature>
<dbReference type="EMBL" id="JAYKXH010000009">
    <property type="protein sequence ID" value="KAK7157148.1"/>
    <property type="molecule type" value="Genomic_DNA"/>
</dbReference>
<feature type="region of interest" description="Disordered" evidence="2">
    <location>
        <begin position="257"/>
        <end position="368"/>
    </location>
</feature>
<dbReference type="Gene3D" id="3.30.160.60">
    <property type="entry name" value="Classic Zinc Finger"/>
    <property type="match status" value="1"/>
</dbReference>
<proteinExistence type="predicted"/>
<dbReference type="PROSITE" id="PS00028">
    <property type="entry name" value="ZINC_FINGER_C2H2_1"/>
    <property type="match status" value="3"/>
</dbReference>
<accession>A0AAN9H6R5</accession>
<dbReference type="InterPro" id="IPR039598">
    <property type="entry name" value="HMGXB3"/>
</dbReference>
<evidence type="ECO:0000256" key="1">
    <source>
        <dbReference type="PROSITE-ProRule" id="PRU00042"/>
    </source>
</evidence>
<feature type="compositionally biased region" description="Polar residues" evidence="2">
    <location>
        <begin position="272"/>
        <end position="285"/>
    </location>
</feature>
<keyword evidence="1" id="KW-0862">Zinc</keyword>
<keyword evidence="5" id="KW-1185">Reference proteome</keyword>
<keyword evidence="1" id="KW-0863">Zinc-finger</keyword>
<dbReference type="PROSITE" id="PS50157">
    <property type="entry name" value="ZINC_FINGER_C2H2_2"/>
    <property type="match status" value="1"/>
</dbReference>
<evidence type="ECO:0000256" key="2">
    <source>
        <dbReference type="SAM" id="MobiDB-lite"/>
    </source>
</evidence>
<name>A0AAN9H6R5_9TELE</name>
<protein>
    <recommendedName>
        <fullName evidence="3">C2H2-type domain-containing protein</fullName>
    </recommendedName>
</protein>
<evidence type="ECO:0000259" key="3">
    <source>
        <dbReference type="PROSITE" id="PS50157"/>
    </source>
</evidence>
<evidence type="ECO:0000313" key="4">
    <source>
        <dbReference type="EMBL" id="KAK7157148.1"/>
    </source>
</evidence>
<reference evidence="4 5" key="1">
    <citation type="submission" date="2024-02" db="EMBL/GenBank/DDBJ databases">
        <title>Chromosome-level genome assembly of the Eurasian Minnow (Phoxinus phoxinus).</title>
        <authorList>
            <person name="Oriowo T.O."/>
            <person name="Martin S."/>
            <person name="Stange M."/>
            <person name="Chrysostomakis Y."/>
            <person name="Brown T."/>
            <person name="Winkler S."/>
            <person name="Kukowka S."/>
            <person name="Myers E.W."/>
            <person name="Bohne A."/>
        </authorList>
    </citation>
    <scope>NUCLEOTIDE SEQUENCE [LARGE SCALE GENOMIC DNA]</scope>
    <source>
        <strain evidence="4">ZFMK-TIS-60720</strain>
        <tissue evidence="4">Whole Organism</tissue>
    </source>
</reference>
<dbReference type="GO" id="GO:0008270">
    <property type="term" value="F:zinc ion binding"/>
    <property type="evidence" value="ECO:0007669"/>
    <property type="project" value="UniProtKB-KW"/>
</dbReference>
<comment type="caution">
    <text evidence="4">The sequence shown here is derived from an EMBL/GenBank/DDBJ whole genome shotgun (WGS) entry which is preliminary data.</text>
</comment>
<gene>
    <name evidence="4" type="ORF">R3I93_008579</name>
</gene>
<dbReference type="InterPro" id="IPR013087">
    <property type="entry name" value="Znf_C2H2_type"/>
</dbReference>
<evidence type="ECO:0000313" key="5">
    <source>
        <dbReference type="Proteomes" id="UP001364617"/>
    </source>
</evidence>
<feature type="domain" description="C2H2-type" evidence="3">
    <location>
        <begin position="449"/>
        <end position="472"/>
    </location>
</feature>
<dbReference type="AlphaFoldDB" id="A0AAN9H6R5"/>
<dbReference type="SMART" id="SM00355">
    <property type="entry name" value="ZnF_C2H2"/>
    <property type="match status" value="7"/>
</dbReference>
<dbReference type="PANTHER" id="PTHR17609">
    <property type="entry name" value="HMG DOMAIN-CONTAINING PROTEIN 3"/>
    <property type="match status" value="1"/>
</dbReference>